<dbReference type="Pfam" id="PF01470">
    <property type="entry name" value="Peptidase_C15"/>
    <property type="match status" value="1"/>
</dbReference>
<evidence type="ECO:0000313" key="9">
    <source>
        <dbReference type="EMBL" id="ODR98382.1"/>
    </source>
</evidence>
<evidence type="ECO:0000256" key="1">
    <source>
        <dbReference type="ARBA" id="ARBA00006641"/>
    </source>
</evidence>
<dbReference type="PANTHER" id="PTHR23402">
    <property type="entry name" value="PROTEASE FAMILY C15 PYROGLUTAMYL-PEPTIDASE I-RELATED"/>
    <property type="match status" value="1"/>
</dbReference>
<dbReference type="InterPro" id="IPR016125">
    <property type="entry name" value="Peptidase_C15-like"/>
</dbReference>
<dbReference type="STRING" id="1774968.AUC68_08025"/>
<evidence type="ECO:0000313" key="10">
    <source>
        <dbReference type="Proteomes" id="UP000094501"/>
    </source>
</evidence>
<dbReference type="GO" id="GO:0016920">
    <property type="term" value="F:pyroglutamyl-peptidase activity"/>
    <property type="evidence" value="ECO:0007669"/>
    <property type="project" value="InterPro"/>
</dbReference>
<name>A0A1E3VXY9_9HYPH</name>
<dbReference type="Gene3D" id="3.40.630.20">
    <property type="entry name" value="Peptidase C15, pyroglutamyl peptidase I-like"/>
    <property type="match status" value="1"/>
</dbReference>
<keyword evidence="5" id="KW-0378">Hydrolase</keyword>
<evidence type="ECO:0000256" key="3">
    <source>
        <dbReference type="ARBA" id="ARBA00022490"/>
    </source>
</evidence>
<organism evidence="9 10">
    <name type="scientific">Methyloceanibacter methanicus</name>
    <dbReference type="NCBI Taxonomy" id="1774968"/>
    <lineage>
        <taxon>Bacteria</taxon>
        <taxon>Pseudomonadati</taxon>
        <taxon>Pseudomonadota</taxon>
        <taxon>Alphaproteobacteria</taxon>
        <taxon>Hyphomicrobiales</taxon>
        <taxon>Hyphomicrobiaceae</taxon>
        <taxon>Methyloceanibacter</taxon>
    </lineage>
</organism>
<keyword evidence="3" id="KW-0963">Cytoplasm</keyword>
<dbReference type="PRINTS" id="PR00706">
    <property type="entry name" value="PYROGLUPTASE"/>
</dbReference>
<accession>A0A1E3VXY9</accession>
<evidence type="ECO:0000256" key="5">
    <source>
        <dbReference type="ARBA" id="ARBA00022801"/>
    </source>
</evidence>
<sequence>MAAAELSQRHGKSVGKAARLLTGFGPFPGVAENPSGWLAETVASAATPDDCTLYRAVFPTEWGAVASRAAYFHQSIRPRLMIHFGVQLEATEIHLECRAHNEVDHRPDACGAHPGRHDVISGCDGTLETYLPVDALAARLQDEQVPARTSQSCGRYLCNDLYYRSLHWAEQNGADALFVHVPQTHLLSRRTLLLAAEAILREALHAIQLQSKLSTDIDGPAVESS</sequence>
<comment type="similarity">
    <text evidence="1">Belongs to the peptidase C15 family.</text>
</comment>
<dbReference type="Proteomes" id="UP000094501">
    <property type="component" value="Unassembled WGS sequence"/>
</dbReference>
<keyword evidence="10" id="KW-1185">Reference proteome</keyword>
<evidence type="ECO:0000256" key="7">
    <source>
        <dbReference type="ARBA" id="ARBA00030836"/>
    </source>
</evidence>
<dbReference type="PIRSF" id="PIRSF015592">
    <property type="entry name" value="Prld-crbxl_pptds"/>
    <property type="match status" value="1"/>
</dbReference>
<evidence type="ECO:0000256" key="2">
    <source>
        <dbReference type="ARBA" id="ARBA00019191"/>
    </source>
</evidence>
<evidence type="ECO:0000256" key="4">
    <source>
        <dbReference type="ARBA" id="ARBA00022670"/>
    </source>
</evidence>
<keyword evidence="4" id="KW-0645">Protease</keyword>
<protein>
    <recommendedName>
        <fullName evidence="2">Pyrrolidone-carboxylate peptidase</fullName>
    </recommendedName>
    <alternativeName>
        <fullName evidence="7">5-oxoprolyl-peptidase</fullName>
    </alternativeName>
    <alternativeName>
        <fullName evidence="8">Pyroglutamyl-peptidase I</fullName>
    </alternativeName>
</protein>
<keyword evidence="6" id="KW-0788">Thiol protease</keyword>
<evidence type="ECO:0000256" key="6">
    <source>
        <dbReference type="ARBA" id="ARBA00022807"/>
    </source>
</evidence>
<dbReference type="EMBL" id="LPWG01000013">
    <property type="protein sequence ID" value="ODR98382.1"/>
    <property type="molecule type" value="Genomic_DNA"/>
</dbReference>
<evidence type="ECO:0000256" key="8">
    <source>
        <dbReference type="ARBA" id="ARBA00031559"/>
    </source>
</evidence>
<dbReference type="GO" id="GO:0005829">
    <property type="term" value="C:cytosol"/>
    <property type="evidence" value="ECO:0007669"/>
    <property type="project" value="InterPro"/>
</dbReference>
<dbReference type="GO" id="GO:0006508">
    <property type="term" value="P:proteolysis"/>
    <property type="evidence" value="ECO:0007669"/>
    <property type="project" value="UniProtKB-KW"/>
</dbReference>
<dbReference type="RefSeq" id="WP_069437843.1">
    <property type="nucleotide sequence ID" value="NZ_LPWG01000013.1"/>
</dbReference>
<reference evidence="9 10" key="1">
    <citation type="journal article" date="2016" name="Environ. Microbiol.">
        <title>New Methyloceanibacter diversity from North Sea sediments includes methanotroph containing solely the soluble methane monooxygenase.</title>
        <authorList>
            <person name="Vekeman B."/>
            <person name="Kerckhof F.M."/>
            <person name="Cremers G."/>
            <person name="de Vos P."/>
            <person name="Vandamme P."/>
            <person name="Boon N."/>
            <person name="Op den Camp H.J."/>
            <person name="Heylen K."/>
        </authorList>
    </citation>
    <scope>NUCLEOTIDE SEQUENCE [LARGE SCALE GENOMIC DNA]</scope>
    <source>
        <strain evidence="9 10">R-67174</strain>
    </source>
</reference>
<comment type="caution">
    <text evidence="9">The sequence shown here is derived from an EMBL/GenBank/DDBJ whole genome shotgun (WGS) entry which is preliminary data.</text>
</comment>
<dbReference type="OrthoDB" id="9779738at2"/>
<dbReference type="InterPro" id="IPR000816">
    <property type="entry name" value="Peptidase_C15"/>
</dbReference>
<proteinExistence type="inferred from homology"/>
<dbReference type="PANTHER" id="PTHR23402:SF1">
    <property type="entry name" value="PYROGLUTAMYL-PEPTIDASE I"/>
    <property type="match status" value="1"/>
</dbReference>
<dbReference type="AlphaFoldDB" id="A0A1E3VXY9"/>
<gene>
    <name evidence="9" type="ORF">AUC68_08025</name>
</gene>
<dbReference type="InterPro" id="IPR036440">
    <property type="entry name" value="Peptidase_C15-like_sf"/>
</dbReference>
<dbReference type="SUPFAM" id="SSF53182">
    <property type="entry name" value="Pyrrolidone carboxyl peptidase (pyroglutamate aminopeptidase)"/>
    <property type="match status" value="1"/>
</dbReference>